<evidence type="ECO:0000256" key="12">
    <source>
        <dbReference type="RuleBase" id="RU004324"/>
    </source>
</evidence>
<keyword evidence="4" id="KW-0808">Transferase</keyword>
<evidence type="ECO:0000256" key="11">
    <source>
        <dbReference type="ARBA" id="ARBA00049535"/>
    </source>
</evidence>
<dbReference type="SMART" id="SM01400">
    <property type="entry name" value="Pribosyltran_N"/>
    <property type="match status" value="1"/>
</dbReference>
<organism evidence="15 16">
    <name type="scientific">Thecamonas trahens ATCC 50062</name>
    <dbReference type="NCBI Taxonomy" id="461836"/>
    <lineage>
        <taxon>Eukaryota</taxon>
        <taxon>Apusozoa</taxon>
        <taxon>Apusomonadida</taxon>
        <taxon>Apusomonadidae</taxon>
        <taxon>Thecamonas</taxon>
    </lineage>
</organism>
<evidence type="ECO:0000256" key="3">
    <source>
        <dbReference type="ARBA" id="ARBA00013247"/>
    </source>
</evidence>
<keyword evidence="5" id="KW-0479">Metal-binding</keyword>
<dbReference type="GO" id="GO:0005737">
    <property type="term" value="C:cytoplasm"/>
    <property type="evidence" value="ECO:0007669"/>
    <property type="project" value="TreeGrafter"/>
</dbReference>
<dbReference type="GO" id="GO:0004749">
    <property type="term" value="F:ribose phosphate diphosphokinase activity"/>
    <property type="evidence" value="ECO:0007669"/>
    <property type="project" value="UniProtKB-EC"/>
</dbReference>
<dbReference type="GO" id="GO:0000287">
    <property type="term" value="F:magnesium ion binding"/>
    <property type="evidence" value="ECO:0007669"/>
    <property type="project" value="InterPro"/>
</dbReference>
<name>A0A0L0D2Y8_THETB</name>
<gene>
    <name evidence="15" type="ORF">AMSG_03129</name>
</gene>
<accession>A0A0L0D2Y8</accession>
<dbReference type="Pfam" id="PF00156">
    <property type="entry name" value="Pribosyltran"/>
    <property type="match status" value="1"/>
</dbReference>
<evidence type="ECO:0000256" key="8">
    <source>
        <dbReference type="ARBA" id="ARBA00022777"/>
    </source>
</evidence>
<dbReference type="EMBL" id="GL349443">
    <property type="protein sequence ID" value="KNC46692.1"/>
    <property type="molecule type" value="Genomic_DNA"/>
</dbReference>
<comment type="similarity">
    <text evidence="2 12">Belongs to the ribose-phosphate pyrophosphokinase family.</text>
</comment>
<evidence type="ECO:0000256" key="6">
    <source>
        <dbReference type="ARBA" id="ARBA00022727"/>
    </source>
</evidence>
<dbReference type="Proteomes" id="UP000054408">
    <property type="component" value="Unassembled WGS sequence"/>
</dbReference>
<evidence type="ECO:0000256" key="4">
    <source>
        <dbReference type="ARBA" id="ARBA00022679"/>
    </source>
</evidence>
<dbReference type="EC" id="2.7.6.1" evidence="3"/>
<evidence type="ECO:0000256" key="7">
    <source>
        <dbReference type="ARBA" id="ARBA00022741"/>
    </source>
</evidence>
<dbReference type="InterPro" id="IPR005946">
    <property type="entry name" value="Rib-P_diPkinase"/>
</dbReference>
<keyword evidence="9" id="KW-0067">ATP-binding</keyword>
<dbReference type="GO" id="GO:0005524">
    <property type="term" value="F:ATP binding"/>
    <property type="evidence" value="ECO:0007669"/>
    <property type="project" value="UniProtKB-KW"/>
</dbReference>
<evidence type="ECO:0000256" key="1">
    <source>
        <dbReference type="ARBA" id="ARBA00004996"/>
    </source>
</evidence>
<dbReference type="InterPro" id="IPR029099">
    <property type="entry name" value="Pribosyltran_N"/>
</dbReference>
<evidence type="ECO:0000259" key="13">
    <source>
        <dbReference type="Pfam" id="PF00156"/>
    </source>
</evidence>
<dbReference type="InterPro" id="IPR000836">
    <property type="entry name" value="PRTase_dom"/>
</dbReference>
<comment type="catalytic activity">
    <reaction evidence="11">
        <text>D-ribose 5-phosphate + ATP = 5-phospho-alpha-D-ribose 1-diphosphate + AMP + H(+)</text>
        <dbReference type="Rhea" id="RHEA:15609"/>
        <dbReference type="ChEBI" id="CHEBI:15378"/>
        <dbReference type="ChEBI" id="CHEBI:30616"/>
        <dbReference type="ChEBI" id="CHEBI:58017"/>
        <dbReference type="ChEBI" id="CHEBI:78346"/>
        <dbReference type="ChEBI" id="CHEBI:456215"/>
        <dbReference type="EC" id="2.7.6.1"/>
    </reaction>
</comment>
<evidence type="ECO:0000313" key="15">
    <source>
        <dbReference type="EMBL" id="KNC46692.1"/>
    </source>
</evidence>
<dbReference type="GeneID" id="25562759"/>
<dbReference type="PANTHER" id="PTHR10210">
    <property type="entry name" value="RIBOSE-PHOSPHATE DIPHOSPHOKINASE FAMILY MEMBER"/>
    <property type="match status" value="1"/>
</dbReference>
<proteinExistence type="inferred from homology"/>
<evidence type="ECO:0000256" key="2">
    <source>
        <dbReference type="ARBA" id="ARBA00006478"/>
    </source>
</evidence>
<dbReference type="STRING" id="461836.A0A0L0D2Y8"/>
<keyword evidence="10" id="KW-0460">Magnesium</keyword>
<keyword evidence="6 12" id="KW-0545">Nucleotide biosynthesis</keyword>
<keyword evidence="8 15" id="KW-0418">Kinase</keyword>
<dbReference type="PANTHER" id="PTHR10210:SF32">
    <property type="entry name" value="RIBOSE-PHOSPHATE PYROPHOSPHOKINASE 2"/>
    <property type="match status" value="1"/>
</dbReference>
<evidence type="ECO:0000256" key="10">
    <source>
        <dbReference type="ARBA" id="ARBA00022842"/>
    </source>
</evidence>
<protein>
    <recommendedName>
        <fullName evidence="3">ribose-phosphate diphosphokinase</fullName>
        <ecNumber evidence="3">2.7.6.1</ecNumber>
    </recommendedName>
</protein>
<dbReference type="Gene3D" id="3.40.50.2020">
    <property type="match status" value="2"/>
</dbReference>
<dbReference type="OrthoDB" id="413572at2759"/>
<dbReference type="RefSeq" id="XP_013760460.1">
    <property type="nucleotide sequence ID" value="XM_013905006.1"/>
</dbReference>
<evidence type="ECO:0000313" key="16">
    <source>
        <dbReference type="Proteomes" id="UP000054408"/>
    </source>
</evidence>
<dbReference type="CDD" id="cd06223">
    <property type="entry name" value="PRTases_typeI"/>
    <property type="match status" value="1"/>
</dbReference>
<dbReference type="OMA" id="GIIACPG"/>
<dbReference type="NCBIfam" id="TIGR01251">
    <property type="entry name" value="ribP_PPkin"/>
    <property type="match status" value="1"/>
</dbReference>
<comment type="pathway">
    <text evidence="1">Metabolic intermediate biosynthesis; 5-phospho-alpha-D-ribose 1-diphosphate biosynthesis; 5-phospho-alpha-D-ribose 1-diphosphate from D-ribose 5-phosphate (route I): step 1/1.</text>
</comment>
<keyword evidence="16" id="KW-1185">Reference proteome</keyword>
<dbReference type="GO" id="GO:0006015">
    <property type="term" value="P:5-phosphoribose 1-diphosphate biosynthetic process"/>
    <property type="evidence" value="ECO:0007669"/>
    <property type="project" value="TreeGrafter"/>
</dbReference>
<dbReference type="GO" id="GO:0002189">
    <property type="term" value="C:ribose phosphate diphosphokinase complex"/>
    <property type="evidence" value="ECO:0007669"/>
    <property type="project" value="TreeGrafter"/>
</dbReference>
<keyword evidence="7" id="KW-0547">Nucleotide-binding</keyword>
<dbReference type="AlphaFoldDB" id="A0A0L0D2Y8"/>
<sequence>MSLPAPQGSICLVAGSAIPDLAQAISDYINVPLLDCVVGRFNDGEISIEIRDNVRNNHVFIIQSTCANVNDTTIELLLMARTFVRANAQQITVVIPYIGYSRQDTGATNNVATVAGADVVMLLQAAGVTDIISLNLHSDQIGGFFSGSVDNLKPWLVFVEPILKLAVSEMDDGAAITLVAPSAKAVPRVQEVRAKLLEAGLDTNLAVIIRDVTPLQSVPDASLTAEALIQTKAKLSRTMVGEEYVVDAHCIMIDDIAFSGNTLFGTVECLDAAGARSVRAFVTHPVFSQPTCMATIAALDPLVALYVTDSIPLSSRDDVPDKVHVVTTAEIFGEAIIRTYSSEVLPNNISSRDILDLSSSSLTASPRRRRFHLNQ</sequence>
<dbReference type="InterPro" id="IPR029057">
    <property type="entry name" value="PRTase-like"/>
</dbReference>
<dbReference type="FunFam" id="3.40.50.2020:FF:000007">
    <property type="entry name" value="Ribose-phosphate pyrophosphokinase"/>
    <property type="match status" value="1"/>
</dbReference>
<dbReference type="GO" id="GO:0016301">
    <property type="term" value="F:kinase activity"/>
    <property type="evidence" value="ECO:0007669"/>
    <property type="project" value="UniProtKB-KW"/>
</dbReference>
<feature type="domain" description="Ribose-phosphate pyrophosphokinase N-terminal" evidence="14">
    <location>
        <begin position="11"/>
        <end position="127"/>
    </location>
</feature>
<dbReference type="SUPFAM" id="SSF53271">
    <property type="entry name" value="PRTase-like"/>
    <property type="match status" value="2"/>
</dbReference>
<feature type="domain" description="Phosphoribosyltransferase" evidence="13">
    <location>
        <begin position="149"/>
        <end position="284"/>
    </location>
</feature>
<dbReference type="Pfam" id="PF13793">
    <property type="entry name" value="Pribosyltran_N"/>
    <property type="match status" value="1"/>
</dbReference>
<evidence type="ECO:0000259" key="14">
    <source>
        <dbReference type="Pfam" id="PF13793"/>
    </source>
</evidence>
<evidence type="ECO:0000256" key="9">
    <source>
        <dbReference type="ARBA" id="ARBA00022840"/>
    </source>
</evidence>
<evidence type="ECO:0000256" key="5">
    <source>
        <dbReference type="ARBA" id="ARBA00022723"/>
    </source>
</evidence>
<dbReference type="eggNOG" id="KOG1448">
    <property type="taxonomic scope" value="Eukaryota"/>
</dbReference>
<reference evidence="15 16" key="1">
    <citation type="submission" date="2010-05" db="EMBL/GenBank/DDBJ databases">
        <title>The Genome Sequence of Thecamonas trahens ATCC 50062.</title>
        <authorList>
            <consortium name="The Broad Institute Genome Sequencing Platform"/>
            <person name="Russ C."/>
            <person name="Cuomo C."/>
            <person name="Shea T."/>
            <person name="Young S.K."/>
            <person name="Zeng Q."/>
            <person name="Koehrsen M."/>
            <person name="Haas B."/>
            <person name="Borodovsky M."/>
            <person name="Guigo R."/>
            <person name="Alvarado L."/>
            <person name="Berlin A."/>
            <person name="Bochicchio J."/>
            <person name="Borenstein D."/>
            <person name="Chapman S."/>
            <person name="Chen Z."/>
            <person name="Freedman E."/>
            <person name="Gellesch M."/>
            <person name="Goldberg J."/>
            <person name="Griggs A."/>
            <person name="Gujja S."/>
            <person name="Heilman E."/>
            <person name="Heiman D."/>
            <person name="Hepburn T."/>
            <person name="Howarth C."/>
            <person name="Jen D."/>
            <person name="Larson L."/>
            <person name="Mehta T."/>
            <person name="Park D."/>
            <person name="Pearson M."/>
            <person name="Roberts A."/>
            <person name="Saif S."/>
            <person name="Shenoy N."/>
            <person name="Sisk P."/>
            <person name="Stolte C."/>
            <person name="Sykes S."/>
            <person name="Thomson T."/>
            <person name="Walk T."/>
            <person name="White J."/>
            <person name="Yandava C."/>
            <person name="Burger G."/>
            <person name="Gray M.W."/>
            <person name="Holland P.W.H."/>
            <person name="King N."/>
            <person name="Lang F.B.F."/>
            <person name="Roger A.J."/>
            <person name="Ruiz-Trillo I."/>
            <person name="Lander E."/>
            <person name="Nusbaum C."/>
        </authorList>
    </citation>
    <scope>NUCLEOTIDE SEQUENCE [LARGE SCALE GENOMIC DNA]</scope>
    <source>
        <strain evidence="15 16">ATCC 50062</strain>
    </source>
</reference>
<dbReference type="GO" id="GO:0006164">
    <property type="term" value="P:purine nucleotide biosynthetic process"/>
    <property type="evidence" value="ECO:0007669"/>
    <property type="project" value="TreeGrafter"/>
</dbReference>